<dbReference type="PANTHER" id="PTHR43328">
    <property type="entry name" value="ACETYLTRANSFERASE-RELATED"/>
    <property type="match status" value="1"/>
</dbReference>
<dbReference type="AlphaFoldDB" id="A0A7K1Y671"/>
<dbReference type="InterPro" id="IPR016181">
    <property type="entry name" value="Acyl_CoA_acyltransferase"/>
</dbReference>
<dbReference type="GO" id="GO:0016747">
    <property type="term" value="F:acyltransferase activity, transferring groups other than amino-acyl groups"/>
    <property type="evidence" value="ECO:0007669"/>
    <property type="project" value="InterPro"/>
</dbReference>
<dbReference type="PROSITE" id="PS51186">
    <property type="entry name" value="GNAT"/>
    <property type="match status" value="1"/>
</dbReference>
<keyword evidence="3" id="KW-1185">Reference proteome</keyword>
<dbReference type="Proteomes" id="UP000466586">
    <property type="component" value="Unassembled WGS sequence"/>
</dbReference>
<keyword evidence="2" id="KW-0808">Transferase</keyword>
<feature type="domain" description="N-acetyltransferase" evidence="1">
    <location>
        <begin position="2"/>
        <end position="166"/>
    </location>
</feature>
<proteinExistence type="predicted"/>
<protein>
    <submittedName>
        <fullName evidence="2">GNAT family N-acetyltransferase</fullName>
    </submittedName>
</protein>
<dbReference type="Pfam" id="PF13302">
    <property type="entry name" value="Acetyltransf_3"/>
    <property type="match status" value="1"/>
</dbReference>
<dbReference type="PANTHER" id="PTHR43328:SF1">
    <property type="entry name" value="N-ACETYLTRANSFERASE DOMAIN-CONTAINING PROTEIN"/>
    <property type="match status" value="1"/>
</dbReference>
<organism evidence="2 3">
    <name type="scientific">Hufsiella arboris</name>
    <dbReference type="NCBI Taxonomy" id="2695275"/>
    <lineage>
        <taxon>Bacteria</taxon>
        <taxon>Pseudomonadati</taxon>
        <taxon>Bacteroidota</taxon>
        <taxon>Sphingobacteriia</taxon>
        <taxon>Sphingobacteriales</taxon>
        <taxon>Sphingobacteriaceae</taxon>
        <taxon>Hufsiella</taxon>
    </lineage>
</organism>
<evidence type="ECO:0000313" key="2">
    <source>
        <dbReference type="EMBL" id="MXV49609.1"/>
    </source>
</evidence>
<dbReference type="InterPro" id="IPR000182">
    <property type="entry name" value="GNAT_dom"/>
</dbReference>
<dbReference type="Gene3D" id="3.40.630.30">
    <property type="match status" value="1"/>
</dbReference>
<reference evidence="2 3" key="1">
    <citation type="submission" date="2019-11" db="EMBL/GenBank/DDBJ databases">
        <title>Pedobacter sp. HMF7647 Genome sequencing and assembly.</title>
        <authorList>
            <person name="Kang H."/>
            <person name="Kim H."/>
            <person name="Joh K."/>
        </authorList>
    </citation>
    <scope>NUCLEOTIDE SEQUENCE [LARGE SCALE GENOMIC DNA]</scope>
    <source>
        <strain evidence="2 3">HMF7647</strain>
    </source>
</reference>
<name>A0A7K1Y671_9SPHI</name>
<comment type="caution">
    <text evidence="2">The sequence shown here is derived from an EMBL/GenBank/DDBJ whole genome shotgun (WGS) entry which is preliminary data.</text>
</comment>
<gene>
    <name evidence="2" type="ORF">GS399_01380</name>
</gene>
<evidence type="ECO:0000313" key="3">
    <source>
        <dbReference type="Proteomes" id="UP000466586"/>
    </source>
</evidence>
<dbReference type="EMBL" id="WVHT01000001">
    <property type="protein sequence ID" value="MXV49609.1"/>
    <property type="molecule type" value="Genomic_DNA"/>
</dbReference>
<dbReference type="SUPFAM" id="SSF55729">
    <property type="entry name" value="Acyl-CoA N-acyltransferases (Nat)"/>
    <property type="match status" value="1"/>
</dbReference>
<sequence>MIEIRPYLRSDVADLQRLANNAMIPHFTRDRFPHPYTMNDAELWIEVNENASPVLNFAIAVDGNFAGGIGLMPQYDINRFNAEVGYWLGEPYHGRGIMTAALTLLIDHAFNKLTYVRLYANVFEHNAASMRVLEKAGFYKESIQRKAAYKNGNFIDEHVYALLKPGIL</sequence>
<evidence type="ECO:0000259" key="1">
    <source>
        <dbReference type="PROSITE" id="PS51186"/>
    </source>
</evidence>
<accession>A0A7K1Y671</accession>